<evidence type="ECO:0000313" key="4">
    <source>
        <dbReference type="Proteomes" id="UP000287033"/>
    </source>
</evidence>
<feature type="transmembrane region" description="Helical" evidence="2">
    <location>
        <begin position="94"/>
        <end position="112"/>
    </location>
</feature>
<keyword evidence="4" id="KW-1185">Reference proteome</keyword>
<evidence type="ECO:0000256" key="1">
    <source>
        <dbReference type="SAM" id="MobiDB-lite"/>
    </source>
</evidence>
<keyword evidence="2" id="KW-1133">Transmembrane helix</keyword>
<dbReference type="STRING" id="137246.A0A401TLV5"/>
<evidence type="ECO:0000256" key="2">
    <source>
        <dbReference type="SAM" id="Phobius"/>
    </source>
</evidence>
<proteinExistence type="predicted"/>
<dbReference type="EMBL" id="BEZZ01116320">
    <property type="protein sequence ID" value="GCC43627.1"/>
    <property type="molecule type" value="Genomic_DNA"/>
</dbReference>
<dbReference type="Proteomes" id="UP000287033">
    <property type="component" value="Unassembled WGS sequence"/>
</dbReference>
<name>A0A401TLV5_CHIPU</name>
<dbReference type="AlphaFoldDB" id="A0A401TLV5"/>
<protein>
    <submittedName>
        <fullName evidence="3">Uncharacterized protein</fullName>
    </submittedName>
</protein>
<sequence>MCIRRRLPETAQSAREASTPGPEPEPPGTGPGPEPDTEPPLFLREAQDAGSGRRSVPPWAQAMAPLWFLLPIPLLLPLLWLLSSGFRYYCKMGFYYSWIMALAVPVIPLCLFRGRDVENMK</sequence>
<reference evidence="3 4" key="1">
    <citation type="journal article" date="2018" name="Nat. Ecol. Evol.">
        <title>Shark genomes provide insights into elasmobranch evolution and the origin of vertebrates.</title>
        <authorList>
            <person name="Hara Y"/>
            <person name="Yamaguchi K"/>
            <person name="Onimaru K"/>
            <person name="Kadota M"/>
            <person name="Koyanagi M"/>
            <person name="Keeley SD"/>
            <person name="Tatsumi K"/>
            <person name="Tanaka K"/>
            <person name="Motone F"/>
            <person name="Kageyama Y"/>
            <person name="Nozu R"/>
            <person name="Adachi N"/>
            <person name="Nishimura O"/>
            <person name="Nakagawa R"/>
            <person name="Tanegashima C"/>
            <person name="Kiyatake I"/>
            <person name="Matsumoto R"/>
            <person name="Murakumo K"/>
            <person name="Nishida K"/>
            <person name="Terakita A"/>
            <person name="Kuratani S"/>
            <person name="Sato K"/>
            <person name="Hyodo S Kuraku.S."/>
        </authorList>
    </citation>
    <scope>NUCLEOTIDE SEQUENCE [LARGE SCALE GENOMIC DNA]</scope>
</reference>
<gene>
    <name evidence="3" type="ORF">chiPu_0027864</name>
</gene>
<keyword evidence="2" id="KW-0472">Membrane</keyword>
<feature type="transmembrane region" description="Helical" evidence="2">
    <location>
        <begin position="62"/>
        <end position="82"/>
    </location>
</feature>
<comment type="caution">
    <text evidence="3">The sequence shown here is derived from an EMBL/GenBank/DDBJ whole genome shotgun (WGS) entry which is preliminary data.</text>
</comment>
<keyword evidence="2" id="KW-0812">Transmembrane</keyword>
<accession>A0A401TLV5</accession>
<feature type="compositionally biased region" description="Pro residues" evidence="1">
    <location>
        <begin position="21"/>
        <end position="34"/>
    </location>
</feature>
<dbReference type="OrthoDB" id="202234at2759"/>
<feature type="region of interest" description="Disordered" evidence="1">
    <location>
        <begin position="1"/>
        <end position="56"/>
    </location>
</feature>
<organism evidence="3 4">
    <name type="scientific">Chiloscyllium punctatum</name>
    <name type="common">Brownbanded bambooshark</name>
    <name type="synonym">Hemiscyllium punctatum</name>
    <dbReference type="NCBI Taxonomy" id="137246"/>
    <lineage>
        <taxon>Eukaryota</taxon>
        <taxon>Metazoa</taxon>
        <taxon>Chordata</taxon>
        <taxon>Craniata</taxon>
        <taxon>Vertebrata</taxon>
        <taxon>Chondrichthyes</taxon>
        <taxon>Elasmobranchii</taxon>
        <taxon>Galeomorphii</taxon>
        <taxon>Galeoidea</taxon>
        <taxon>Orectolobiformes</taxon>
        <taxon>Hemiscylliidae</taxon>
        <taxon>Chiloscyllium</taxon>
    </lineage>
</organism>
<evidence type="ECO:0000313" key="3">
    <source>
        <dbReference type="EMBL" id="GCC43627.1"/>
    </source>
</evidence>